<keyword evidence="4" id="KW-0378">Hydrolase</keyword>
<name>A0A7V9ACJ4_9BACT</name>
<accession>A0A7V9ACJ4</accession>
<dbReference type="GO" id="GO:0046872">
    <property type="term" value="F:metal ion binding"/>
    <property type="evidence" value="ECO:0007669"/>
    <property type="project" value="UniProtKB-KW"/>
</dbReference>
<dbReference type="PANTHER" id="PTHR42796">
    <property type="entry name" value="FUMARYLACETOACETATE HYDROLASE DOMAIN-CONTAINING PROTEIN 2A-RELATED"/>
    <property type="match status" value="1"/>
</dbReference>
<dbReference type="GO" id="GO:0016853">
    <property type="term" value="F:isomerase activity"/>
    <property type="evidence" value="ECO:0007669"/>
    <property type="project" value="UniProtKB-ARBA"/>
</dbReference>
<dbReference type="Gene3D" id="3.90.850.10">
    <property type="entry name" value="Fumarylacetoacetase-like, C-terminal domain"/>
    <property type="match status" value="1"/>
</dbReference>
<gene>
    <name evidence="4" type="ORF">H0921_11760</name>
</gene>
<dbReference type="Proteomes" id="UP000542342">
    <property type="component" value="Unassembled WGS sequence"/>
</dbReference>
<evidence type="ECO:0000313" key="4">
    <source>
        <dbReference type="EMBL" id="MBA2226837.1"/>
    </source>
</evidence>
<dbReference type="RefSeq" id="WP_194538276.1">
    <property type="nucleotide sequence ID" value="NZ_JACEFB010000008.1"/>
</dbReference>
<keyword evidence="2" id="KW-0479">Metal-binding</keyword>
<dbReference type="InterPro" id="IPR051121">
    <property type="entry name" value="FAH"/>
</dbReference>
<sequence>MRLATIQTPQGPRAAVERSDGYYVDLHASEPGLPDNVKALLAASTAIRRLAAEVAAAPSAVAYPPQSVRLLPPIPDPGKILCIGLNYRDHAREGGKAIPEEPVLFGKFRNTLIAHGDPIRLPKVARKVDYEAELVIVIGKTGKHIPNDARAYDYVGGYTCGHDVSARDWQFRGEEKQWIIGKTFDTFAPVGPVLVTSDEIPDPHHLQIRLRRNGVTLQDSNTREFIFGVPHLLSYLSQVMTLEPGDLIFTGTPPGVGIARQPPILLQPGDIVEVEIEKIGILRNPCVAES</sequence>
<dbReference type="FunFam" id="3.90.850.10:FF:000002">
    <property type="entry name" value="2-hydroxyhepta-2,4-diene-1,7-dioate isomerase"/>
    <property type="match status" value="1"/>
</dbReference>
<evidence type="ECO:0000256" key="2">
    <source>
        <dbReference type="ARBA" id="ARBA00022723"/>
    </source>
</evidence>
<dbReference type="Pfam" id="PF01557">
    <property type="entry name" value="FAA_hydrolase"/>
    <property type="match status" value="1"/>
</dbReference>
<dbReference type="EMBL" id="JACEFB010000008">
    <property type="protein sequence ID" value="MBA2226837.1"/>
    <property type="molecule type" value="Genomic_DNA"/>
</dbReference>
<organism evidence="4 5">
    <name type="scientific">Thermogemmata fonticola</name>
    <dbReference type="NCBI Taxonomy" id="2755323"/>
    <lineage>
        <taxon>Bacteria</taxon>
        <taxon>Pseudomonadati</taxon>
        <taxon>Planctomycetota</taxon>
        <taxon>Planctomycetia</taxon>
        <taxon>Gemmatales</taxon>
        <taxon>Gemmataceae</taxon>
        <taxon>Thermogemmata</taxon>
    </lineage>
</organism>
<dbReference type="InterPro" id="IPR036663">
    <property type="entry name" value="Fumarylacetoacetase_C_sf"/>
</dbReference>
<protein>
    <submittedName>
        <fullName evidence="4">Fumarylacetoacetate hydrolase family protein</fullName>
    </submittedName>
</protein>
<dbReference type="GO" id="GO:0016787">
    <property type="term" value="F:hydrolase activity"/>
    <property type="evidence" value="ECO:0007669"/>
    <property type="project" value="UniProtKB-KW"/>
</dbReference>
<dbReference type="PANTHER" id="PTHR42796:SF4">
    <property type="entry name" value="FUMARYLACETOACETATE HYDROLASE DOMAIN-CONTAINING PROTEIN 2A"/>
    <property type="match status" value="1"/>
</dbReference>
<dbReference type="GO" id="GO:0019752">
    <property type="term" value="P:carboxylic acid metabolic process"/>
    <property type="evidence" value="ECO:0007669"/>
    <property type="project" value="UniProtKB-ARBA"/>
</dbReference>
<evidence type="ECO:0000256" key="1">
    <source>
        <dbReference type="ARBA" id="ARBA00010211"/>
    </source>
</evidence>
<evidence type="ECO:0000313" key="5">
    <source>
        <dbReference type="Proteomes" id="UP000542342"/>
    </source>
</evidence>
<dbReference type="AlphaFoldDB" id="A0A7V9ACJ4"/>
<dbReference type="SUPFAM" id="SSF56529">
    <property type="entry name" value="FAH"/>
    <property type="match status" value="1"/>
</dbReference>
<comment type="similarity">
    <text evidence="1">Belongs to the FAH family.</text>
</comment>
<proteinExistence type="inferred from homology"/>
<dbReference type="InterPro" id="IPR011234">
    <property type="entry name" value="Fumarylacetoacetase-like_C"/>
</dbReference>
<comment type="caution">
    <text evidence="4">The sequence shown here is derived from an EMBL/GenBank/DDBJ whole genome shotgun (WGS) entry which is preliminary data.</text>
</comment>
<feature type="domain" description="Fumarylacetoacetase-like C-terminal" evidence="3">
    <location>
        <begin position="79"/>
        <end position="285"/>
    </location>
</feature>
<evidence type="ECO:0000259" key="3">
    <source>
        <dbReference type="Pfam" id="PF01557"/>
    </source>
</evidence>
<keyword evidence="5" id="KW-1185">Reference proteome</keyword>
<reference evidence="4 5" key="1">
    <citation type="submission" date="2020-07" db="EMBL/GenBank/DDBJ databases">
        <title>Thermogemmata thermophila gen. nov., sp. nov., a novel moderate thermophilic planctomycete from a Kamchatka hot spring.</title>
        <authorList>
            <person name="Elcheninov A.G."/>
            <person name="Podosokorskaya O.A."/>
            <person name="Kovaleva O.L."/>
            <person name="Novikov A."/>
            <person name="Bonch-Osmolovskaya E.A."/>
            <person name="Toshchakov S.V."/>
            <person name="Kublanov I.V."/>
        </authorList>
    </citation>
    <scope>NUCLEOTIDE SEQUENCE [LARGE SCALE GENOMIC DNA]</scope>
    <source>
        <strain evidence="4 5">2918</strain>
    </source>
</reference>